<gene>
    <name evidence="6" type="ORF">BCF74_10773</name>
</gene>
<feature type="region of interest" description="Disordered" evidence="4">
    <location>
        <begin position="1"/>
        <end position="26"/>
    </location>
</feature>
<dbReference type="Pfam" id="PF02682">
    <property type="entry name" value="CT_C_D"/>
    <property type="match status" value="1"/>
</dbReference>
<keyword evidence="2" id="KW-0378">Hydrolase</keyword>
<name>A0A2T0UR28_9MICO</name>
<evidence type="ECO:0000313" key="7">
    <source>
        <dbReference type="Proteomes" id="UP000237822"/>
    </source>
</evidence>
<dbReference type="Gene3D" id="3.30.1360.40">
    <property type="match status" value="1"/>
</dbReference>
<dbReference type="RefSeq" id="WP_342747551.1">
    <property type="nucleotide sequence ID" value="NZ_PVTI01000007.1"/>
</dbReference>
<dbReference type="InterPro" id="IPR029000">
    <property type="entry name" value="Cyclophilin-like_dom_sf"/>
</dbReference>
<evidence type="ECO:0000259" key="5">
    <source>
        <dbReference type="SMART" id="SM00796"/>
    </source>
</evidence>
<dbReference type="PANTHER" id="PTHR34698:SF2">
    <property type="entry name" value="5-OXOPROLINASE SUBUNIT B"/>
    <property type="match status" value="1"/>
</dbReference>
<dbReference type="GO" id="GO:0005524">
    <property type="term" value="F:ATP binding"/>
    <property type="evidence" value="ECO:0007669"/>
    <property type="project" value="UniProtKB-KW"/>
</dbReference>
<dbReference type="SUPFAM" id="SSF160467">
    <property type="entry name" value="PH0987 N-terminal domain-like"/>
    <property type="match status" value="1"/>
</dbReference>
<dbReference type="Proteomes" id="UP000237822">
    <property type="component" value="Unassembled WGS sequence"/>
</dbReference>
<keyword evidence="7" id="KW-1185">Reference proteome</keyword>
<evidence type="ECO:0000256" key="4">
    <source>
        <dbReference type="SAM" id="MobiDB-lite"/>
    </source>
</evidence>
<dbReference type="EMBL" id="PVTI01000007">
    <property type="protein sequence ID" value="PRY60287.1"/>
    <property type="molecule type" value="Genomic_DNA"/>
</dbReference>
<protein>
    <submittedName>
        <fullName evidence="6">KipI family sensor histidine kinase inhibitor</fullName>
    </submittedName>
</protein>
<evidence type="ECO:0000313" key="6">
    <source>
        <dbReference type="EMBL" id="PRY60287.1"/>
    </source>
</evidence>
<keyword evidence="3" id="KW-0067">ATP-binding</keyword>
<dbReference type="GO" id="GO:0016787">
    <property type="term" value="F:hydrolase activity"/>
    <property type="evidence" value="ECO:0007669"/>
    <property type="project" value="UniProtKB-KW"/>
</dbReference>
<dbReference type="InterPro" id="IPR003833">
    <property type="entry name" value="CT_C_D"/>
</dbReference>
<dbReference type="Gene3D" id="2.40.100.10">
    <property type="entry name" value="Cyclophilin-like"/>
    <property type="match status" value="1"/>
</dbReference>
<dbReference type="SUPFAM" id="SSF50891">
    <property type="entry name" value="Cyclophilin-like"/>
    <property type="match status" value="1"/>
</dbReference>
<dbReference type="PANTHER" id="PTHR34698">
    <property type="entry name" value="5-OXOPROLINASE SUBUNIT B"/>
    <property type="match status" value="1"/>
</dbReference>
<evidence type="ECO:0000256" key="2">
    <source>
        <dbReference type="ARBA" id="ARBA00022801"/>
    </source>
</evidence>
<reference evidence="6 7" key="1">
    <citation type="submission" date="2018-03" db="EMBL/GenBank/DDBJ databases">
        <title>Genomic Encyclopedia of Archaeal and Bacterial Type Strains, Phase II (KMG-II): from individual species to whole genera.</title>
        <authorList>
            <person name="Goeker M."/>
        </authorList>
    </citation>
    <scope>NUCLEOTIDE SEQUENCE [LARGE SCALE GENOMIC DNA]</scope>
    <source>
        <strain evidence="6 7">ATCC BAA-1496</strain>
    </source>
</reference>
<dbReference type="AlphaFoldDB" id="A0A2T0UR28"/>
<feature type="domain" description="Carboxyltransferase" evidence="5">
    <location>
        <begin position="24"/>
        <end position="224"/>
    </location>
</feature>
<comment type="caution">
    <text evidence="6">The sequence shown here is derived from an EMBL/GenBank/DDBJ whole genome shotgun (WGS) entry which is preliminary data.</text>
</comment>
<proteinExistence type="predicted"/>
<sequence>MSGLDVSGRSGSDDLPPTGSPGRPTVLPYGDRALLVELGDVTEVVRWVDAVRSADLDAVGDVVSAARTVLVSARDGASVATLRAQLGEVDPQGARTAYENGPGLLADSGGEVVEIPVRYDGPDLADVARLTGLSEREVVEAHTGRPWRVAFGGFAPGFGYLVGGDPRLEVPRRGESRTSVPAGSVALADTFSGVYPRSSPGGWQLIGTTDAVMWDLDRDPPALLAPGATVRFVEVRS</sequence>
<dbReference type="SMART" id="SM00796">
    <property type="entry name" value="AHS1"/>
    <property type="match status" value="1"/>
</dbReference>
<evidence type="ECO:0000256" key="3">
    <source>
        <dbReference type="ARBA" id="ARBA00022840"/>
    </source>
</evidence>
<keyword evidence="1" id="KW-0547">Nucleotide-binding</keyword>
<accession>A0A2T0UR28</accession>
<evidence type="ECO:0000256" key="1">
    <source>
        <dbReference type="ARBA" id="ARBA00022741"/>
    </source>
</evidence>
<organism evidence="6 7">
    <name type="scientific">Knoellia remsis</name>
    <dbReference type="NCBI Taxonomy" id="407159"/>
    <lineage>
        <taxon>Bacteria</taxon>
        <taxon>Bacillati</taxon>
        <taxon>Actinomycetota</taxon>
        <taxon>Actinomycetes</taxon>
        <taxon>Micrococcales</taxon>
        <taxon>Intrasporangiaceae</taxon>
        <taxon>Knoellia</taxon>
    </lineage>
</organism>
<dbReference type="InterPro" id="IPR010016">
    <property type="entry name" value="PxpB"/>
</dbReference>